<keyword evidence="3" id="KW-1185">Reference proteome</keyword>
<evidence type="ECO:0000256" key="1">
    <source>
        <dbReference type="SAM" id="MobiDB-lite"/>
    </source>
</evidence>
<feature type="compositionally biased region" description="Basic residues" evidence="1">
    <location>
        <begin position="179"/>
        <end position="192"/>
    </location>
</feature>
<dbReference type="EMBL" id="FNVU01000005">
    <property type="protein sequence ID" value="SEG47739.1"/>
    <property type="molecule type" value="Genomic_DNA"/>
</dbReference>
<evidence type="ECO:0000313" key="3">
    <source>
        <dbReference type="Proteomes" id="UP000236754"/>
    </source>
</evidence>
<feature type="compositionally biased region" description="Basic and acidic residues" evidence="1">
    <location>
        <begin position="193"/>
        <end position="202"/>
    </location>
</feature>
<dbReference type="CDD" id="cd00093">
    <property type="entry name" value="HTH_XRE"/>
    <property type="match status" value="1"/>
</dbReference>
<dbReference type="InterPro" id="IPR001387">
    <property type="entry name" value="Cro/C1-type_HTH"/>
</dbReference>
<proteinExistence type="predicted"/>
<feature type="region of interest" description="Disordered" evidence="1">
    <location>
        <begin position="155"/>
        <end position="202"/>
    </location>
</feature>
<reference evidence="2 3" key="1">
    <citation type="submission" date="2016-10" db="EMBL/GenBank/DDBJ databases">
        <authorList>
            <person name="de Groot N.N."/>
        </authorList>
    </citation>
    <scope>NUCLEOTIDE SEQUENCE [LARGE SCALE GENOMIC DNA]</scope>
    <source>
        <strain evidence="2 3">CGMCC 4.2023</strain>
    </source>
</reference>
<protein>
    <submittedName>
        <fullName evidence="2">Helix-turn-helix domain-containing protein</fullName>
    </submittedName>
</protein>
<dbReference type="RefSeq" id="WP_103886173.1">
    <property type="nucleotide sequence ID" value="NZ_FNVU01000005.1"/>
</dbReference>
<gene>
    <name evidence="2" type="ORF">SAMN05216223_105393</name>
</gene>
<accession>A0A1H6AG37</accession>
<organism evidence="2 3">
    <name type="scientific">Actinacidiphila yanglinensis</name>
    <dbReference type="NCBI Taxonomy" id="310779"/>
    <lineage>
        <taxon>Bacteria</taxon>
        <taxon>Bacillati</taxon>
        <taxon>Actinomycetota</taxon>
        <taxon>Actinomycetes</taxon>
        <taxon>Kitasatosporales</taxon>
        <taxon>Streptomycetaceae</taxon>
        <taxon>Actinacidiphila</taxon>
    </lineage>
</organism>
<dbReference type="AlphaFoldDB" id="A0A1H6AG37"/>
<sequence length="202" mass="22622">MTEGPQPPPEGLLIMAAAKKLRISQREAARRADVSETWWRRIVSGYQLVNKVKVPTRGVDETLARMARGVGVSAEQLEAVDRAGAAEALRRIEAEAATAAEKERRDADAALRSAGARTRVEERWHMLEPVLLRAPVDLDPFERDDLRGRVDVLLARSPEWHAQEPAPAPKDRDPENRKSPKGRKSPRTRGRAQRSEHPKNAR</sequence>
<dbReference type="OrthoDB" id="4764895at2"/>
<dbReference type="Proteomes" id="UP000236754">
    <property type="component" value="Unassembled WGS sequence"/>
</dbReference>
<feature type="compositionally biased region" description="Basic and acidic residues" evidence="1">
    <location>
        <begin position="169"/>
        <end position="178"/>
    </location>
</feature>
<evidence type="ECO:0000313" key="2">
    <source>
        <dbReference type="EMBL" id="SEG47739.1"/>
    </source>
</evidence>
<name>A0A1H6AG37_9ACTN</name>